<organism evidence="3 4">
    <name type="scientific">Alsobacter soli</name>
    <dbReference type="NCBI Taxonomy" id="2109933"/>
    <lineage>
        <taxon>Bacteria</taxon>
        <taxon>Pseudomonadati</taxon>
        <taxon>Pseudomonadota</taxon>
        <taxon>Alphaproteobacteria</taxon>
        <taxon>Hyphomicrobiales</taxon>
        <taxon>Alsobacteraceae</taxon>
        <taxon>Alsobacter</taxon>
    </lineage>
</organism>
<dbReference type="InterPro" id="IPR002347">
    <property type="entry name" value="SDR_fam"/>
</dbReference>
<dbReference type="InterPro" id="IPR036291">
    <property type="entry name" value="NAD(P)-bd_dom_sf"/>
</dbReference>
<gene>
    <name evidence="3" type="ORF">SLNSH_09145</name>
</gene>
<dbReference type="AlphaFoldDB" id="A0A2T1HUL6"/>
<evidence type="ECO:0000256" key="1">
    <source>
        <dbReference type="ARBA" id="ARBA00006484"/>
    </source>
</evidence>
<dbReference type="Pfam" id="PF13561">
    <property type="entry name" value="adh_short_C2"/>
    <property type="match status" value="1"/>
</dbReference>
<comment type="similarity">
    <text evidence="1">Belongs to the short-chain dehydrogenases/reductases (SDR) family.</text>
</comment>
<evidence type="ECO:0000313" key="3">
    <source>
        <dbReference type="EMBL" id="PSC05356.1"/>
    </source>
</evidence>
<protein>
    <submittedName>
        <fullName evidence="3">3-oxoacyl-ACP reductase</fullName>
    </submittedName>
</protein>
<dbReference type="CDD" id="cd05233">
    <property type="entry name" value="SDR_c"/>
    <property type="match status" value="1"/>
</dbReference>
<dbReference type="Gene3D" id="3.40.50.720">
    <property type="entry name" value="NAD(P)-binding Rossmann-like Domain"/>
    <property type="match status" value="1"/>
</dbReference>
<sequence length="265" mass="27951">MAGRLEGKVAIVFGAGSVGPGWGNGKAAAVQFAREGAIVAAVDLNLEAARETCGIIGSEGHAEASAHAADVTQSDQIKAVVDAVVARHGRVDVLHNNVGLPKMGGPIELSEEDWDFAMAVNLKSMFLTCKHVLPHMLARKKGSITNISSIAAIRWTGYPYPAYYAAKGGVNQFTVGLALQYAAHNIRVNCIMPGMMNTPHIHQNISGQYADADEMVRKRDESCPMGVMGTGWDIAKAAAFLNSDEAQYITGVCLPVDGGISARCA</sequence>
<name>A0A2T1HUL6_9HYPH</name>
<keyword evidence="4" id="KW-1185">Reference proteome</keyword>
<dbReference type="RefSeq" id="WP_106336365.1">
    <property type="nucleotide sequence ID" value="NZ_PVZS01000008.1"/>
</dbReference>
<dbReference type="PANTHER" id="PTHR24321:SF15">
    <property type="entry name" value="OXIDOREDUCTASE UCPA"/>
    <property type="match status" value="1"/>
</dbReference>
<dbReference type="PRINTS" id="PR00081">
    <property type="entry name" value="GDHRDH"/>
</dbReference>
<reference evidence="4" key="1">
    <citation type="submission" date="2018-03" db="EMBL/GenBank/DDBJ databases">
        <authorList>
            <person name="Sun L."/>
            <person name="Liu H."/>
            <person name="Chen W."/>
            <person name="Huang K."/>
            <person name="Liu W."/>
            <person name="Gao X."/>
        </authorList>
    </citation>
    <scope>NUCLEOTIDE SEQUENCE [LARGE SCALE GENOMIC DNA]</scope>
    <source>
        <strain evidence="4">SH9</strain>
    </source>
</reference>
<dbReference type="FunFam" id="3.40.50.720:FF:000084">
    <property type="entry name" value="Short-chain dehydrogenase reductase"/>
    <property type="match status" value="1"/>
</dbReference>
<comment type="caution">
    <text evidence="3">The sequence shown here is derived from an EMBL/GenBank/DDBJ whole genome shotgun (WGS) entry which is preliminary data.</text>
</comment>
<keyword evidence="2" id="KW-0560">Oxidoreductase</keyword>
<dbReference type="PRINTS" id="PR00080">
    <property type="entry name" value="SDRFAMILY"/>
</dbReference>
<accession>A0A2T1HUL6</accession>
<dbReference type="OrthoDB" id="7568484at2"/>
<evidence type="ECO:0000313" key="4">
    <source>
        <dbReference type="Proteomes" id="UP000239772"/>
    </source>
</evidence>
<evidence type="ECO:0000256" key="2">
    <source>
        <dbReference type="ARBA" id="ARBA00023002"/>
    </source>
</evidence>
<dbReference type="SUPFAM" id="SSF51735">
    <property type="entry name" value="NAD(P)-binding Rossmann-fold domains"/>
    <property type="match status" value="1"/>
</dbReference>
<dbReference type="EMBL" id="PVZS01000008">
    <property type="protein sequence ID" value="PSC05356.1"/>
    <property type="molecule type" value="Genomic_DNA"/>
</dbReference>
<dbReference type="GO" id="GO:0016491">
    <property type="term" value="F:oxidoreductase activity"/>
    <property type="evidence" value="ECO:0007669"/>
    <property type="project" value="UniProtKB-KW"/>
</dbReference>
<dbReference type="Proteomes" id="UP000239772">
    <property type="component" value="Unassembled WGS sequence"/>
</dbReference>
<proteinExistence type="inferred from homology"/>
<dbReference type="PANTHER" id="PTHR24321">
    <property type="entry name" value="DEHYDROGENASES, SHORT CHAIN"/>
    <property type="match status" value="1"/>
</dbReference>